<dbReference type="Proteomes" id="UP000434870">
    <property type="component" value="Unassembled WGS sequence"/>
</dbReference>
<dbReference type="Pfam" id="PF14602">
    <property type="entry name" value="Hexapep_2"/>
    <property type="match status" value="1"/>
</dbReference>
<dbReference type="CDD" id="cd04647">
    <property type="entry name" value="LbH_MAT_like"/>
    <property type="match status" value="1"/>
</dbReference>
<sequence>MIRLYSVVKRIKTFIFSVQAKIKVRKFGPNFTVNNRCNFTSRTEVGSNCHFNGLSIQGGGCVKIGNNFHSGSGCIFITSNHNYRGAKLPYDETSITEDIIVEDNVWLGLNVLVMPGITIGEGAIIQAGSVVIKDVKKLAIVGGNPARMFKSRDALHYNELKSKKLFY</sequence>
<keyword evidence="1" id="KW-0012">Acyltransferase</keyword>
<dbReference type="EMBL" id="WBVP01000033">
    <property type="protein sequence ID" value="KAB2823162.1"/>
    <property type="molecule type" value="Genomic_DNA"/>
</dbReference>
<dbReference type="InterPro" id="IPR051159">
    <property type="entry name" value="Hexapeptide_acetyltransf"/>
</dbReference>
<dbReference type="InterPro" id="IPR011004">
    <property type="entry name" value="Trimer_LpxA-like_sf"/>
</dbReference>
<dbReference type="PANTHER" id="PTHR23416:SF78">
    <property type="entry name" value="LIPOPOLYSACCHARIDE BIOSYNTHESIS O-ACETYL TRANSFERASE WBBJ-RELATED"/>
    <property type="match status" value="1"/>
</dbReference>
<reference evidence="1 2" key="1">
    <citation type="submission" date="2019-09" db="EMBL/GenBank/DDBJ databases">
        <title>Genome of Aliivibrio finisterrensis LMG 23869 (type strain).</title>
        <authorList>
            <person name="Bowman J.P."/>
        </authorList>
    </citation>
    <scope>NUCLEOTIDE SEQUENCE [LARGE SCALE GENOMIC DNA]</scope>
    <source>
        <strain evidence="1 2">LMG 23869</strain>
    </source>
</reference>
<organism evidence="1 2">
    <name type="scientific">Aliivibrio finisterrensis</name>
    <dbReference type="NCBI Taxonomy" id="511998"/>
    <lineage>
        <taxon>Bacteria</taxon>
        <taxon>Pseudomonadati</taxon>
        <taxon>Pseudomonadota</taxon>
        <taxon>Gammaproteobacteria</taxon>
        <taxon>Vibrionales</taxon>
        <taxon>Vibrionaceae</taxon>
        <taxon>Aliivibrio</taxon>
    </lineage>
</organism>
<dbReference type="AlphaFoldDB" id="A0A6N6RNY2"/>
<dbReference type="InterPro" id="IPR001451">
    <property type="entry name" value="Hexapep"/>
</dbReference>
<dbReference type="Gene3D" id="2.160.10.10">
    <property type="entry name" value="Hexapeptide repeat proteins"/>
    <property type="match status" value="1"/>
</dbReference>
<evidence type="ECO:0000313" key="2">
    <source>
        <dbReference type="Proteomes" id="UP000434870"/>
    </source>
</evidence>
<name>A0A6N6RNY2_9GAMM</name>
<evidence type="ECO:0000313" key="1">
    <source>
        <dbReference type="EMBL" id="KAB2823162.1"/>
    </source>
</evidence>
<comment type="caution">
    <text evidence="1">The sequence shown here is derived from an EMBL/GenBank/DDBJ whole genome shotgun (WGS) entry which is preliminary data.</text>
</comment>
<dbReference type="RefSeq" id="WP_151656781.1">
    <property type="nucleotide sequence ID" value="NZ_WBVP01000033.1"/>
</dbReference>
<dbReference type="SUPFAM" id="SSF51161">
    <property type="entry name" value="Trimeric LpxA-like enzymes"/>
    <property type="match status" value="1"/>
</dbReference>
<accession>A0A6N6RNY2</accession>
<dbReference type="GO" id="GO:0016746">
    <property type="term" value="F:acyltransferase activity"/>
    <property type="evidence" value="ECO:0007669"/>
    <property type="project" value="UniProtKB-KW"/>
</dbReference>
<dbReference type="PANTHER" id="PTHR23416">
    <property type="entry name" value="SIALIC ACID SYNTHASE-RELATED"/>
    <property type="match status" value="1"/>
</dbReference>
<gene>
    <name evidence="1" type="ORF">F8B77_16770</name>
</gene>
<keyword evidence="1" id="KW-0808">Transferase</keyword>
<protein>
    <submittedName>
        <fullName evidence="1">Acyltransferase</fullName>
    </submittedName>
</protein>
<proteinExistence type="predicted"/>